<accession>A0A5L8R036</accession>
<gene>
    <name evidence="1" type="ORF">HW242_01095</name>
    <name evidence="2" type="ORF">HW242_02770</name>
</gene>
<proteinExistence type="predicted"/>
<dbReference type="Pfam" id="PF19807">
    <property type="entry name" value="DUF6290"/>
    <property type="match status" value="1"/>
</dbReference>
<reference evidence="1 3" key="1">
    <citation type="submission" date="2020-10" db="EMBL/GenBank/DDBJ databases">
        <title>Campylobacter and Helicobacter PacBio genomes.</title>
        <authorList>
            <person name="Lane C."/>
        </authorList>
    </citation>
    <scope>NUCLEOTIDE SEQUENCE [LARGE SCALE GENOMIC DNA]</scope>
    <source>
        <strain evidence="1 3">2014D-0218</strain>
    </source>
</reference>
<dbReference type="Proteomes" id="UP000594890">
    <property type="component" value="Chromosome"/>
</dbReference>
<name>A0A5L8R036_CAMLA</name>
<dbReference type="InterPro" id="IPR046257">
    <property type="entry name" value="DUF6290"/>
</dbReference>
<evidence type="ECO:0000313" key="2">
    <source>
        <dbReference type="EMBL" id="QOR00165.1"/>
    </source>
</evidence>
<evidence type="ECO:0000313" key="3">
    <source>
        <dbReference type="Proteomes" id="UP000594890"/>
    </source>
</evidence>
<dbReference type="NCBIfam" id="NF046040">
    <property type="entry name" value="RelB_antitoxin"/>
    <property type="match status" value="1"/>
</dbReference>
<sequence length="72" mass="8559">MRTISLRISDQEDILLKEYLAINNLQLSKFIRDTILEKIEDELNLDENKILISLKEAKKDNIYSFEEVFKNV</sequence>
<organism evidence="1 3">
    <name type="scientific">Campylobacter lari</name>
    <dbReference type="NCBI Taxonomy" id="201"/>
    <lineage>
        <taxon>Bacteria</taxon>
        <taxon>Pseudomonadati</taxon>
        <taxon>Campylobacterota</taxon>
        <taxon>Epsilonproteobacteria</taxon>
        <taxon>Campylobacterales</taxon>
        <taxon>Campylobacteraceae</taxon>
        <taxon>Campylobacter</taxon>
    </lineage>
</organism>
<dbReference type="EMBL" id="CP063088">
    <property type="protein sequence ID" value="QOR00165.1"/>
    <property type="molecule type" value="Genomic_DNA"/>
</dbReference>
<evidence type="ECO:0000313" key="1">
    <source>
        <dbReference type="EMBL" id="QOQ99872.1"/>
    </source>
</evidence>
<dbReference type="RefSeq" id="WP_039628375.1">
    <property type="nucleotide sequence ID" value="NZ_CP176587.1"/>
</dbReference>
<protein>
    <submittedName>
        <fullName evidence="1">Antitoxin</fullName>
    </submittedName>
</protein>
<dbReference type="AlphaFoldDB" id="A0A5L8R036"/>
<dbReference type="EMBL" id="CP063088">
    <property type="protein sequence ID" value="QOQ99872.1"/>
    <property type="molecule type" value="Genomic_DNA"/>
</dbReference>